<dbReference type="AlphaFoldDB" id="A0AAN7JJT6"/>
<dbReference type="Proteomes" id="UP001345219">
    <property type="component" value="Chromosome 10"/>
</dbReference>
<organism evidence="1 2">
    <name type="scientific">Trapa incisa</name>
    <dbReference type="NCBI Taxonomy" id="236973"/>
    <lineage>
        <taxon>Eukaryota</taxon>
        <taxon>Viridiplantae</taxon>
        <taxon>Streptophyta</taxon>
        <taxon>Embryophyta</taxon>
        <taxon>Tracheophyta</taxon>
        <taxon>Spermatophyta</taxon>
        <taxon>Magnoliopsida</taxon>
        <taxon>eudicotyledons</taxon>
        <taxon>Gunneridae</taxon>
        <taxon>Pentapetalae</taxon>
        <taxon>rosids</taxon>
        <taxon>malvids</taxon>
        <taxon>Myrtales</taxon>
        <taxon>Lythraceae</taxon>
        <taxon>Trapa</taxon>
    </lineage>
</organism>
<proteinExistence type="predicted"/>
<comment type="caution">
    <text evidence="1">The sequence shown here is derived from an EMBL/GenBank/DDBJ whole genome shotgun (WGS) entry which is preliminary data.</text>
</comment>
<accession>A0AAN7JJT6</accession>
<reference evidence="1 2" key="1">
    <citation type="journal article" date="2023" name="Hortic Res">
        <title>Pangenome of water caltrop reveals structural variations and asymmetric subgenome divergence after allopolyploidization.</title>
        <authorList>
            <person name="Zhang X."/>
            <person name="Chen Y."/>
            <person name="Wang L."/>
            <person name="Yuan Y."/>
            <person name="Fang M."/>
            <person name="Shi L."/>
            <person name="Lu R."/>
            <person name="Comes H.P."/>
            <person name="Ma Y."/>
            <person name="Chen Y."/>
            <person name="Huang G."/>
            <person name="Zhou Y."/>
            <person name="Zheng Z."/>
            <person name="Qiu Y."/>
        </authorList>
    </citation>
    <scope>NUCLEOTIDE SEQUENCE [LARGE SCALE GENOMIC DNA]</scope>
    <source>
        <tissue evidence="1">Roots</tissue>
    </source>
</reference>
<keyword evidence="2" id="KW-1185">Reference proteome</keyword>
<evidence type="ECO:0000313" key="2">
    <source>
        <dbReference type="Proteomes" id="UP001345219"/>
    </source>
</evidence>
<protein>
    <submittedName>
        <fullName evidence="1">Uncharacterized protein</fullName>
    </submittedName>
</protein>
<gene>
    <name evidence="1" type="ORF">SAY87_012467</name>
</gene>
<sequence length="93" mass="10474">MEERLCLLSSSSKFSETLEGKEKPWTTGASFDGSVWILLQTAMRTPMVEDTNLEDDRLASMTTDDVLEVNHEDFREGIIEVQAKKKASLNYSA</sequence>
<name>A0AAN7JJT6_9MYRT</name>
<evidence type="ECO:0000313" key="1">
    <source>
        <dbReference type="EMBL" id="KAK4746155.1"/>
    </source>
</evidence>
<dbReference type="EMBL" id="JAXIOK010000021">
    <property type="protein sequence ID" value="KAK4746155.1"/>
    <property type="molecule type" value="Genomic_DNA"/>
</dbReference>